<dbReference type="Proteomes" id="UP000198546">
    <property type="component" value="Chromosome i"/>
</dbReference>
<gene>
    <name evidence="2" type="ORF">SAMN04489747_3666</name>
</gene>
<evidence type="ECO:0000313" key="3">
    <source>
        <dbReference type="Proteomes" id="UP000198546"/>
    </source>
</evidence>
<feature type="region of interest" description="Disordered" evidence="1">
    <location>
        <begin position="1"/>
        <end position="48"/>
    </location>
</feature>
<accession>A0A1G7DP73</accession>
<dbReference type="Gene3D" id="1.10.1740.10">
    <property type="match status" value="1"/>
</dbReference>
<dbReference type="AlphaFoldDB" id="A0A1G7DP73"/>
<sequence>MRTETPRNERHLDDDPSPCPHALHLPRHLPRTTSAPTATSDPVPPVSASDERVTAVVAVLHEQRGVPVLADLYDLTSPAVYAWALDHAPPPLAEQIVVETYTDLWTGAGTYRPGVSGWCWVTAHALVVLRRHHPPTGKDDPVP</sequence>
<reference evidence="2 3" key="1">
    <citation type="submission" date="2016-10" db="EMBL/GenBank/DDBJ databases">
        <authorList>
            <person name="de Groot N.N."/>
        </authorList>
    </citation>
    <scope>NUCLEOTIDE SEQUENCE [LARGE SCALE GENOMIC DNA]</scope>
    <source>
        <strain evidence="2 3">MON 2.2</strain>
    </source>
</reference>
<keyword evidence="3" id="KW-1185">Reference proteome</keyword>
<proteinExistence type="predicted"/>
<organism evidence="2 3">
    <name type="scientific">Auraticoccus monumenti</name>
    <dbReference type="NCBI Taxonomy" id="675864"/>
    <lineage>
        <taxon>Bacteria</taxon>
        <taxon>Bacillati</taxon>
        <taxon>Actinomycetota</taxon>
        <taxon>Actinomycetes</taxon>
        <taxon>Propionibacteriales</taxon>
        <taxon>Propionibacteriaceae</taxon>
        <taxon>Auraticoccus</taxon>
    </lineage>
</organism>
<feature type="compositionally biased region" description="Polar residues" evidence="1">
    <location>
        <begin position="31"/>
        <end position="40"/>
    </location>
</feature>
<protein>
    <submittedName>
        <fullName evidence="2">Uncharacterized protein</fullName>
    </submittedName>
</protein>
<evidence type="ECO:0000256" key="1">
    <source>
        <dbReference type="SAM" id="MobiDB-lite"/>
    </source>
</evidence>
<feature type="compositionally biased region" description="Basic and acidic residues" evidence="1">
    <location>
        <begin position="1"/>
        <end position="14"/>
    </location>
</feature>
<name>A0A1G7DP73_9ACTN</name>
<dbReference type="EMBL" id="LT629688">
    <property type="protein sequence ID" value="SDE53307.1"/>
    <property type="molecule type" value="Genomic_DNA"/>
</dbReference>
<evidence type="ECO:0000313" key="2">
    <source>
        <dbReference type="EMBL" id="SDE53307.1"/>
    </source>
</evidence>